<sequence>MPSLPELDAEAGNCDFKDQPGLHSETLSQKIKTKRYEDLQIPMAIAKRLQNKGDTEFKWSKKGTFSPLGGGTRKLKNPKLCAGYTAVCGAQSEATPQPPDE</sequence>
<reference evidence="2" key="1">
    <citation type="journal article" date="2007" name="Science">
        <title>Draft genome of the filarial nematode parasite Brugia malayi.</title>
        <authorList>
            <person name="Ghedin E."/>
            <person name="Wang S."/>
            <person name="Spiro D."/>
            <person name="Caler E."/>
            <person name="Zhao Q."/>
            <person name="Crabtree J."/>
            <person name="Allen J.E."/>
            <person name="Delcher A.L."/>
            <person name="Guiliano D.B."/>
            <person name="Miranda-Saavedra D."/>
            <person name="Angiuoli S.V."/>
            <person name="Creasy T."/>
            <person name="Amedeo P."/>
            <person name="Haas B."/>
            <person name="El-Sayed N.M."/>
            <person name="Wortman J.R."/>
            <person name="Feldblyum T."/>
            <person name="Tallon L."/>
            <person name="Schatz M."/>
            <person name="Shumway M."/>
            <person name="Koo H."/>
            <person name="Salzberg S.L."/>
            <person name="Schobel S."/>
            <person name="Pertea M."/>
            <person name="Pop M."/>
            <person name="White O."/>
            <person name="Barton G.J."/>
            <person name="Carlow C.K."/>
            <person name="Crawford M.J."/>
            <person name="Daub J."/>
            <person name="Dimmic M.W."/>
            <person name="Estes C.F."/>
            <person name="Foster J.M."/>
            <person name="Ganatra M."/>
            <person name="Gregory W.F."/>
            <person name="Johnson N.M."/>
            <person name="Jin J."/>
            <person name="Komuniecki R."/>
            <person name="Korf I."/>
            <person name="Kumar S."/>
            <person name="Laney S."/>
            <person name="Li B.W."/>
            <person name="Li W."/>
            <person name="Lindblom T.H."/>
            <person name="Lustigman S."/>
            <person name="Ma D."/>
            <person name="Maina C.V."/>
            <person name="Martin D.M."/>
            <person name="McCarter J.P."/>
            <person name="McReynolds L."/>
            <person name="Mitreva M."/>
            <person name="Nutman T.B."/>
            <person name="Parkinson J."/>
            <person name="Peregrin-Alvarez J.M."/>
            <person name="Poole C."/>
            <person name="Ren Q."/>
            <person name="Saunders L."/>
            <person name="Sluder A.E."/>
            <person name="Smith K."/>
            <person name="Stanke M."/>
            <person name="Unnasch T.R."/>
            <person name="Ware J."/>
            <person name="Wei A.D."/>
            <person name="Weil G."/>
            <person name="Williams D.J."/>
            <person name="Zhang Y."/>
            <person name="Williams S.A."/>
            <person name="Fraser-Liggett C."/>
            <person name="Slatko B."/>
            <person name="Blaxter M.L."/>
            <person name="Scott A.L."/>
        </authorList>
    </citation>
    <scope>NUCLEOTIDE SEQUENCE</scope>
    <source>
        <strain evidence="2">FR3</strain>
    </source>
</reference>
<dbReference type="AlphaFoldDB" id="A0A1I9GDS3"/>
<accession>A0A1I9GDS3</accession>
<organism evidence="2">
    <name type="scientific">Brugia malayi</name>
    <name type="common">Filarial nematode worm</name>
    <dbReference type="NCBI Taxonomy" id="6279"/>
    <lineage>
        <taxon>Eukaryota</taxon>
        <taxon>Metazoa</taxon>
        <taxon>Ecdysozoa</taxon>
        <taxon>Nematoda</taxon>
        <taxon>Chromadorea</taxon>
        <taxon>Rhabditida</taxon>
        <taxon>Spirurina</taxon>
        <taxon>Spiruromorpha</taxon>
        <taxon>Filarioidea</taxon>
        <taxon>Onchocercidae</taxon>
        <taxon>Brugia</taxon>
    </lineage>
</organism>
<name>A0A1I9GDS3_BRUMA</name>
<dbReference type="EMBL" id="LN860665">
    <property type="protein sequence ID" value="CRZ26260.1"/>
    <property type="molecule type" value="Genomic_DNA"/>
</dbReference>
<gene>
    <name evidence="2" type="primary">Bm11899</name>
    <name evidence="2" type="ORF">BM_Bm11899</name>
</gene>
<protein>
    <submittedName>
        <fullName evidence="2">Bm11899</fullName>
    </submittedName>
</protein>
<feature type="region of interest" description="Disordered" evidence="1">
    <location>
        <begin position="1"/>
        <end position="27"/>
    </location>
</feature>
<proteinExistence type="predicted"/>
<evidence type="ECO:0000313" key="2">
    <source>
        <dbReference type="EMBL" id="CRZ26260.1"/>
    </source>
</evidence>
<evidence type="ECO:0000256" key="1">
    <source>
        <dbReference type="SAM" id="MobiDB-lite"/>
    </source>
</evidence>
<reference evidence="2" key="2">
    <citation type="submission" date="2012-12" db="EMBL/GenBank/DDBJ databases">
        <authorList>
            <consortium name="WormBase Consortium"/>
            <person name="Ghedin E."/>
            <person name="Paulini M."/>
        </authorList>
    </citation>
    <scope>NUCLEOTIDE SEQUENCE</scope>
    <source>
        <strain evidence="2">FR3</strain>
    </source>
</reference>